<evidence type="ECO:0000256" key="4">
    <source>
        <dbReference type="ARBA" id="ARBA00022723"/>
    </source>
</evidence>
<keyword evidence="2" id="KW-0808">Transferase</keyword>
<dbReference type="Gene3D" id="3.30.460.10">
    <property type="entry name" value="Beta Polymerase, domain 2"/>
    <property type="match status" value="1"/>
</dbReference>
<evidence type="ECO:0000256" key="1">
    <source>
        <dbReference type="ARBA" id="ARBA00001946"/>
    </source>
</evidence>
<dbReference type="PANTHER" id="PTHR33571">
    <property type="entry name" value="SSL8005 PROTEIN"/>
    <property type="match status" value="1"/>
</dbReference>
<dbReference type="OrthoDB" id="9793933at2"/>
<dbReference type="InterPro" id="IPR043519">
    <property type="entry name" value="NT_sf"/>
</dbReference>
<dbReference type="STRING" id="1118202.SAMN05443429_101344"/>
<name>A0A1M6AM91_9FLAO</name>
<dbReference type="RefSeq" id="WP_073177704.1">
    <property type="nucleotide sequence ID" value="NZ_FQYI01000001.1"/>
</dbReference>
<evidence type="ECO:0000256" key="2">
    <source>
        <dbReference type="ARBA" id="ARBA00022679"/>
    </source>
</evidence>
<dbReference type="GO" id="GO:0016779">
    <property type="term" value="F:nucleotidyltransferase activity"/>
    <property type="evidence" value="ECO:0007669"/>
    <property type="project" value="UniProtKB-KW"/>
</dbReference>
<keyword evidence="4" id="KW-0479">Metal-binding</keyword>
<dbReference type="InterPro" id="IPR052038">
    <property type="entry name" value="Type-VII_TA_antitoxin"/>
</dbReference>
<evidence type="ECO:0000259" key="8">
    <source>
        <dbReference type="Pfam" id="PF18765"/>
    </source>
</evidence>
<dbReference type="InterPro" id="IPR041633">
    <property type="entry name" value="Polbeta"/>
</dbReference>
<dbReference type="EMBL" id="FQYI01000001">
    <property type="protein sequence ID" value="SHI37634.1"/>
    <property type="molecule type" value="Genomic_DNA"/>
</dbReference>
<dbReference type="SUPFAM" id="SSF81301">
    <property type="entry name" value="Nucleotidyltransferase"/>
    <property type="match status" value="1"/>
</dbReference>
<evidence type="ECO:0000313" key="10">
    <source>
        <dbReference type="Proteomes" id="UP000184335"/>
    </source>
</evidence>
<keyword evidence="7" id="KW-0460">Magnesium</keyword>
<dbReference type="GO" id="GO:0046872">
    <property type="term" value="F:metal ion binding"/>
    <property type="evidence" value="ECO:0007669"/>
    <property type="project" value="UniProtKB-KW"/>
</dbReference>
<proteinExistence type="predicted"/>
<dbReference type="CDD" id="cd05403">
    <property type="entry name" value="NT_KNTase_like"/>
    <property type="match status" value="1"/>
</dbReference>
<comment type="cofactor">
    <cofactor evidence="1">
        <name>Mg(2+)</name>
        <dbReference type="ChEBI" id="CHEBI:18420"/>
    </cofactor>
</comment>
<dbReference type="Pfam" id="PF18765">
    <property type="entry name" value="Polbeta"/>
    <property type="match status" value="1"/>
</dbReference>
<keyword evidence="5" id="KW-0547">Nucleotide-binding</keyword>
<evidence type="ECO:0000256" key="5">
    <source>
        <dbReference type="ARBA" id="ARBA00022741"/>
    </source>
</evidence>
<evidence type="ECO:0000256" key="3">
    <source>
        <dbReference type="ARBA" id="ARBA00022695"/>
    </source>
</evidence>
<dbReference type="GO" id="GO:0005524">
    <property type="term" value="F:ATP binding"/>
    <property type="evidence" value="ECO:0007669"/>
    <property type="project" value="UniProtKB-KW"/>
</dbReference>
<evidence type="ECO:0000313" key="9">
    <source>
        <dbReference type="EMBL" id="SHI37634.1"/>
    </source>
</evidence>
<feature type="domain" description="Polymerase beta nucleotidyltransferase" evidence="8">
    <location>
        <begin position="9"/>
        <end position="98"/>
    </location>
</feature>
<evidence type="ECO:0000256" key="7">
    <source>
        <dbReference type="ARBA" id="ARBA00022842"/>
    </source>
</evidence>
<dbReference type="AlphaFoldDB" id="A0A1M6AM91"/>
<reference evidence="9 10" key="1">
    <citation type="submission" date="2016-11" db="EMBL/GenBank/DDBJ databases">
        <authorList>
            <person name="Jaros S."/>
            <person name="Januszkiewicz K."/>
            <person name="Wedrychowicz H."/>
        </authorList>
    </citation>
    <scope>NUCLEOTIDE SEQUENCE [LARGE SCALE GENOMIC DNA]</scope>
    <source>
        <strain evidence="9 10">DSM 25479</strain>
    </source>
</reference>
<keyword evidence="10" id="KW-1185">Reference proteome</keyword>
<organism evidence="9 10">
    <name type="scientific">Cruoricaptor ignavus</name>
    <dbReference type="NCBI Taxonomy" id="1118202"/>
    <lineage>
        <taxon>Bacteria</taxon>
        <taxon>Pseudomonadati</taxon>
        <taxon>Bacteroidota</taxon>
        <taxon>Flavobacteriia</taxon>
        <taxon>Flavobacteriales</taxon>
        <taxon>Weeksellaceae</taxon>
        <taxon>Cruoricaptor</taxon>
    </lineage>
</organism>
<dbReference type="PANTHER" id="PTHR33571:SF12">
    <property type="entry name" value="BSL3053 PROTEIN"/>
    <property type="match status" value="1"/>
</dbReference>
<gene>
    <name evidence="9" type="ORF">SAMN05443429_101344</name>
</gene>
<accession>A0A1M6AM91</accession>
<sequence>MEGLNLTEKQIRTLCRDHNVEALYLFGSALNDNFNDESDIDFLVKFLPIDLQHYFRNYLSLKENLENISGRAVDLVEEQSIKNPIFRKNIDRSKVKIYG</sequence>
<dbReference type="Proteomes" id="UP000184335">
    <property type="component" value="Unassembled WGS sequence"/>
</dbReference>
<keyword evidence="3" id="KW-0548">Nucleotidyltransferase</keyword>
<evidence type="ECO:0000256" key="6">
    <source>
        <dbReference type="ARBA" id="ARBA00022840"/>
    </source>
</evidence>
<keyword evidence="6" id="KW-0067">ATP-binding</keyword>
<protein>
    <recommendedName>
        <fullName evidence="8">Polymerase beta nucleotidyltransferase domain-containing protein</fullName>
    </recommendedName>
</protein>